<dbReference type="GO" id="GO:0004222">
    <property type="term" value="F:metalloendopeptidase activity"/>
    <property type="evidence" value="ECO:0007669"/>
    <property type="project" value="InterPro"/>
</dbReference>
<evidence type="ECO:0000256" key="3">
    <source>
        <dbReference type="ARBA" id="ARBA00022670"/>
    </source>
</evidence>
<proteinExistence type="inferred from homology"/>
<dbReference type="Proteomes" id="UP000821853">
    <property type="component" value="Chromosome 1"/>
</dbReference>
<accession>A0A9J6FF19</accession>
<dbReference type="OrthoDB" id="6489882at2759"/>
<reference evidence="12 13" key="1">
    <citation type="journal article" date="2020" name="Cell">
        <title>Large-Scale Comparative Analyses of Tick Genomes Elucidate Their Genetic Diversity and Vector Capacities.</title>
        <authorList>
            <consortium name="Tick Genome and Microbiome Consortium (TIGMIC)"/>
            <person name="Jia N."/>
            <person name="Wang J."/>
            <person name="Shi W."/>
            <person name="Du L."/>
            <person name="Sun Y."/>
            <person name="Zhan W."/>
            <person name="Jiang J.F."/>
            <person name="Wang Q."/>
            <person name="Zhang B."/>
            <person name="Ji P."/>
            <person name="Bell-Sakyi L."/>
            <person name="Cui X.M."/>
            <person name="Yuan T.T."/>
            <person name="Jiang B.G."/>
            <person name="Yang W.F."/>
            <person name="Lam T.T."/>
            <person name="Chang Q.C."/>
            <person name="Ding S.J."/>
            <person name="Wang X.J."/>
            <person name="Zhu J.G."/>
            <person name="Ruan X.D."/>
            <person name="Zhao L."/>
            <person name="Wei J.T."/>
            <person name="Ye R.Z."/>
            <person name="Que T.C."/>
            <person name="Du C.H."/>
            <person name="Zhou Y.H."/>
            <person name="Cheng J.X."/>
            <person name="Dai P.F."/>
            <person name="Guo W.B."/>
            <person name="Han X.H."/>
            <person name="Huang E.J."/>
            <person name="Li L.F."/>
            <person name="Wei W."/>
            <person name="Gao Y.C."/>
            <person name="Liu J.Z."/>
            <person name="Shao H.Z."/>
            <person name="Wang X."/>
            <person name="Wang C.C."/>
            <person name="Yang T.C."/>
            <person name="Huo Q.B."/>
            <person name="Li W."/>
            <person name="Chen H.Y."/>
            <person name="Chen S.E."/>
            <person name="Zhou L.G."/>
            <person name="Ni X.B."/>
            <person name="Tian J.H."/>
            <person name="Sheng Y."/>
            <person name="Liu T."/>
            <person name="Pan Y.S."/>
            <person name="Xia L.Y."/>
            <person name="Li J."/>
            <person name="Zhao F."/>
            <person name="Cao W.C."/>
        </authorList>
    </citation>
    <scope>NUCLEOTIDE SEQUENCE [LARGE SCALE GENOMIC DNA]</scope>
    <source>
        <strain evidence="12">HaeL-2018</strain>
    </source>
</reference>
<dbReference type="GO" id="GO:0016485">
    <property type="term" value="P:protein processing"/>
    <property type="evidence" value="ECO:0007669"/>
    <property type="project" value="TreeGrafter"/>
</dbReference>
<feature type="compositionally biased region" description="Low complexity" evidence="8">
    <location>
        <begin position="97"/>
        <end position="106"/>
    </location>
</feature>
<keyword evidence="13" id="KW-1185">Reference proteome</keyword>
<evidence type="ECO:0000313" key="13">
    <source>
        <dbReference type="Proteomes" id="UP000821853"/>
    </source>
</evidence>
<evidence type="ECO:0000256" key="8">
    <source>
        <dbReference type="SAM" id="MobiDB-lite"/>
    </source>
</evidence>
<dbReference type="VEuPathDB" id="VectorBase:HLOH_062877"/>
<dbReference type="Pfam" id="PF01431">
    <property type="entry name" value="Peptidase_M13"/>
    <property type="match status" value="1"/>
</dbReference>
<dbReference type="PANTHER" id="PTHR11733">
    <property type="entry name" value="ZINC METALLOPROTEASE FAMILY M13 NEPRILYSIN-RELATED"/>
    <property type="match status" value="1"/>
</dbReference>
<feature type="compositionally biased region" description="Polar residues" evidence="8">
    <location>
        <begin position="66"/>
        <end position="89"/>
    </location>
</feature>
<comment type="similarity">
    <text evidence="2">Belongs to the peptidase M13 family.</text>
</comment>
<dbReference type="PROSITE" id="PS51885">
    <property type="entry name" value="NEPRILYSIN"/>
    <property type="match status" value="1"/>
</dbReference>
<dbReference type="InterPro" id="IPR008753">
    <property type="entry name" value="Peptidase_M13_N"/>
</dbReference>
<evidence type="ECO:0000256" key="5">
    <source>
        <dbReference type="ARBA" id="ARBA00022801"/>
    </source>
</evidence>
<name>A0A9J6FF19_HAELO</name>
<feature type="domain" description="Peptidase M13 N-terminal" evidence="11">
    <location>
        <begin position="231"/>
        <end position="459"/>
    </location>
</feature>
<dbReference type="Gene3D" id="3.40.390.10">
    <property type="entry name" value="Collagenase (Catalytic Domain)"/>
    <property type="match status" value="2"/>
</dbReference>
<sequence length="730" mass="82070">MGLTLPTMTKVVTDSRTFVLSRLRLGRYRVAPLRESRIETWRGNVEYSVGSPESMSSNEDTAERAQPQSPVSISANEDTAEQAQRQSPVSEEEVSSADKSASETSSQPAQENVAAEVAATSTAPAADIRVRKQRCNWAAVCWESAIFLFAFLLGSVVITTFVWAAMPDAPSLLLALWSPTARASVARGEATVAHYGDTPVDVAVPWGPCASAACLEQSRLLLRQLNGTVDPCNDFYEHVCRNWAQAHPLQQGQEGVSMDDIMKETYANTLVTAISDERMGLDNLRRLFNECLAPSERLYYELMALFQKSLGLSGWNTTSGSKMDAAQLSRVLGNLQRDLGIDVVFRLTRVEAASGNGTLLVIQQPRTVLVRSKQSIQEGHSARQHFEPLLTYFRRSFKTDVYILEQRLALFFRRRDDDNLDRCPVLQVSQLPVMQRIEWLPLLRASFGDEDIDRISAFNNDLRGSLVTGLDAISWEPLFPAMLLNDSIRSATTASTRMHQWLTNSSRRWLPWLWRGGFLSSNPRLPYPYRRLEIPPATFSLNVYNDTATGALQIARIGPRIYGRLFNVLHSWTVAYDQGRRHQRKFVRSFATTRSCLTRDYDRMSWLRKTSSPGNGSWPLQDLWDGLAVPLAYEAFQFYLRKTGITLSMGANKVDVLNAPRLFFVHYAASLCENISPRLARWNTANGLRSPAWFRVNGPLRNMPQFANAFGCRPKAFMNPTRKCLLTGLN</sequence>
<feature type="region of interest" description="Disordered" evidence="8">
    <location>
        <begin position="47"/>
        <end position="118"/>
    </location>
</feature>
<dbReference type="Gene3D" id="1.10.1380.10">
    <property type="entry name" value="Neutral endopeptidase , domain2"/>
    <property type="match status" value="1"/>
</dbReference>
<keyword evidence="3" id="KW-0645">Protease</keyword>
<gene>
    <name evidence="12" type="ORF">HPB48_001349</name>
</gene>
<keyword evidence="4" id="KW-0479">Metal-binding</keyword>
<dbReference type="InterPro" id="IPR042089">
    <property type="entry name" value="Peptidase_M13_dom_2"/>
</dbReference>
<keyword evidence="7" id="KW-0482">Metalloprotease</keyword>
<evidence type="ECO:0000256" key="9">
    <source>
        <dbReference type="SAM" id="Phobius"/>
    </source>
</evidence>
<evidence type="ECO:0000256" key="4">
    <source>
        <dbReference type="ARBA" id="ARBA00022723"/>
    </source>
</evidence>
<keyword evidence="6" id="KW-0862">Zinc</keyword>
<evidence type="ECO:0000256" key="2">
    <source>
        <dbReference type="ARBA" id="ARBA00007357"/>
    </source>
</evidence>
<keyword evidence="5" id="KW-0378">Hydrolase</keyword>
<keyword evidence="9" id="KW-0812">Transmembrane</keyword>
<dbReference type="GO" id="GO:0046872">
    <property type="term" value="F:metal ion binding"/>
    <property type="evidence" value="ECO:0007669"/>
    <property type="project" value="UniProtKB-KW"/>
</dbReference>
<dbReference type="SUPFAM" id="SSF55486">
    <property type="entry name" value="Metalloproteases ('zincins'), catalytic domain"/>
    <property type="match status" value="1"/>
</dbReference>
<feature type="domain" description="Peptidase M13 C-terminal" evidence="10">
    <location>
        <begin position="535"/>
        <end position="724"/>
    </location>
</feature>
<dbReference type="Pfam" id="PF05649">
    <property type="entry name" value="Peptidase_M13_N"/>
    <property type="match status" value="1"/>
</dbReference>
<dbReference type="PANTHER" id="PTHR11733:SF241">
    <property type="entry name" value="GH26575P-RELATED"/>
    <property type="match status" value="1"/>
</dbReference>
<evidence type="ECO:0000256" key="1">
    <source>
        <dbReference type="ARBA" id="ARBA00001947"/>
    </source>
</evidence>
<dbReference type="OMA" id="YEHVCRN"/>
<dbReference type="InterPro" id="IPR018497">
    <property type="entry name" value="Peptidase_M13_C"/>
</dbReference>
<feature type="transmembrane region" description="Helical" evidence="9">
    <location>
        <begin position="139"/>
        <end position="166"/>
    </location>
</feature>
<keyword evidence="9" id="KW-0472">Membrane</keyword>
<evidence type="ECO:0000256" key="7">
    <source>
        <dbReference type="ARBA" id="ARBA00023049"/>
    </source>
</evidence>
<dbReference type="AlphaFoldDB" id="A0A9J6FF19"/>
<dbReference type="GO" id="GO:0005886">
    <property type="term" value="C:plasma membrane"/>
    <property type="evidence" value="ECO:0007669"/>
    <property type="project" value="TreeGrafter"/>
</dbReference>
<dbReference type="InterPro" id="IPR000718">
    <property type="entry name" value="Peptidase_M13"/>
</dbReference>
<dbReference type="InterPro" id="IPR024079">
    <property type="entry name" value="MetalloPept_cat_dom_sf"/>
</dbReference>
<evidence type="ECO:0000313" key="12">
    <source>
        <dbReference type="EMBL" id="KAH9361549.1"/>
    </source>
</evidence>
<protein>
    <submittedName>
        <fullName evidence="12">Uncharacterized protein</fullName>
    </submittedName>
</protein>
<comment type="cofactor">
    <cofactor evidence="1">
        <name>Zn(2+)</name>
        <dbReference type="ChEBI" id="CHEBI:29105"/>
    </cofactor>
</comment>
<evidence type="ECO:0000259" key="10">
    <source>
        <dbReference type="Pfam" id="PF01431"/>
    </source>
</evidence>
<comment type="caution">
    <text evidence="12">The sequence shown here is derived from an EMBL/GenBank/DDBJ whole genome shotgun (WGS) entry which is preliminary data.</text>
</comment>
<organism evidence="12 13">
    <name type="scientific">Haemaphysalis longicornis</name>
    <name type="common">Bush tick</name>
    <dbReference type="NCBI Taxonomy" id="44386"/>
    <lineage>
        <taxon>Eukaryota</taxon>
        <taxon>Metazoa</taxon>
        <taxon>Ecdysozoa</taxon>
        <taxon>Arthropoda</taxon>
        <taxon>Chelicerata</taxon>
        <taxon>Arachnida</taxon>
        <taxon>Acari</taxon>
        <taxon>Parasitiformes</taxon>
        <taxon>Ixodida</taxon>
        <taxon>Ixodoidea</taxon>
        <taxon>Ixodidae</taxon>
        <taxon>Haemaphysalinae</taxon>
        <taxon>Haemaphysalis</taxon>
    </lineage>
</organism>
<evidence type="ECO:0000256" key="6">
    <source>
        <dbReference type="ARBA" id="ARBA00022833"/>
    </source>
</evidence>
<evidence type="ECO:0000259" key="11">
    <source>
        <dbReference type="Pfam" id="PF05649"/>
    </source>
</evidence>
<keyword evidence="9" id="KW-1133">Transmembrane helix</keyword>
<dbReference type="EMBL" id="JABSTR010000001">
    <property type="protein sequence ID" value="KAH9361549.1"/>
    <property type="molecule type" value="Genomic_DNA"/>
</dbReference>